<protein>
    <submittedName>
        <fullName evidence="1">29966_t:CDS:1</fullName>
    </submittedName>
</protein>
<accession>A0ACA9NBQ8</accession>
<proteinExistence type="predicted"/>
<reference evidence="1" key="1">
    <citation type="submission" date="2021-06" db="EMBL/GenBank/DDBJ databases">
        <authorList>
            <person name="Kallberg Y."/>
            <person name="Tangrot J."/>
            <person name="Rosling A."/>
        </authorList>
    </citation>
    <scope>NUCLEOTIDE SEQUENCE</scope>
    <source>
        <strain evidence="1">MA461A</strain>
    </source>
</reference>
<evidence type="ECO:0000313" key="2">
    <source>
        <dbReference type="Proteomes" id="UP000789920"/>
    </source>
</evidence>
<gene>
    <name evidence="1" type="ORF">RPERSI_LOCUS7737</name>
</gene>
<name>A0ACA9NBQ8_9GLOM</name>
<sequence>QWGLGIGTVVEYTKCIVTAINSIGNTYVQWPDSIEQQQISSRIEQLSGFKSCIGFLDRTDIVLEYKLFKDRSVTDSTAYKSTPLYQDLDKFFSKYEYLLADCGYQLTLTTIIPYKQLQANIYRNTVFNEMLAKEHKENINEINSDSMTADNILDSNLNKE</sequence>
<evidence type="ECO:0000313" key="1">
    <source>
        <dbReference type="EMBL" id="CAG8647535.1"/>
    </source>
</evidence>
<comment type="caution">
    <text evidence="1">The sequence shown here is derived from an EMBL/GenBank/DDBJ whole genome shotgun (WGS) entry which is preliminary data.</text>
</comment>
<keyword evidence="2" id="KW-1185">Reference proteome</keyword>
<feature type="non-terminal residue" evidence="1">
    <location>
        <position position="160"/>
    </location>
</feature>
<feature type="non-terminal residue" evidence="1">
    <location>
        <position position="1"/>
    </location>
</feature>
<dbReference type="Proteomes" id="UP000789920">
    <property type="component" value="Unassembled WGS sequence"/>
</dbReference>
<dbReference type="EMBL" id="CAJVQC010013359">
    <property type="protein sequence ID" value="CAG8647535.1"/>
    <property type="molecule type" value="Genomic_DNA"/>
</dbReference>
<organism evidence="1 2">
    <name type="scientific">Racocetra persica</name>
    <dbReference type="NCBI Taxonomy" id="160502"/>
    <lineage>
        <taxon>Eukaryota</taxon>
        <taxon>Fungi</taxon>
        <taxon>Fungi incertae sedis</taxon>
        <taxon>Mucoromycota</taxon>
        <taxon>Glomeromycotina</taxon>
        <taxon>Glomeromycetes</taxon>
        <taxon>Diversisporales</taxon>
        <taxon>Gigasporaceae</taxon>
        <taxon>Racocetra</taxon>
    </lineage>
</organism>